<organism evidence="2 3">
    <name type="scientific">Escherichia coli O25b:H4</name>
    <dbReference type="NCBI Taxonomy" id="941280"/>
    <lineage>
        <taxon>Bacteria</taxon>
        <taxon>Pseudomonadati</taxon>
        <taxon>Pseudomonadota</taxon>
        <taxon>Gammaproteobacteria</taxon>
        <taxon>Enterobacterales</taxon>
        <taxon>Enterobacteriaceae</taxon>
        <taxon>Escherichia</taxon>
    </lineage>
</organism>
<dbReference type="PATRIC" id="fig|941280.3.peg.1876"/>
<sequence length="36" mass="4157">MQSLFLSYLFAFGSHSHNENTPPLEPTGVFRNTERM</sequence>
<gene>
    <name evidence="2" type="ORF">WLH_01896</name>
</gene>
<proteinExistence type="predicted"/>
<protein>
    <submittedName>
        <fullName evidence="2">Uncharacterized protein</fullName>
    </submittedName>
</protein>
<reference evidence="2 3" key="1">
    <citation type="submission" date="2016-03" db="EMBL/GenBank/DDBJ databases">
        <title>Genome Sequence and Comparative Pathogenic Determinants of Uropathogenic Escherichia coli O25b:H4, a Clinical Isolate from Saudi Arabia.</title>
        <authorList>
            <person name="Alyamani E.A.J."/>
            <person name="Khiyami M.A."/>
            <person name="Booq R.Y."/>
            <person name="Bahwerth F.S."/>
            <person name="Vaisvil B."/>
            <person name="Schmitt D.P."/>
            <person name="Kapatral V."/>
        </authorList>
    </citation>
    <scope>NUCLEOTIDE SEQUENCE [LARGE SCALE GENOMIC DNA]</scope>
    <source>
        <strain evidence="2 3">O25b:H4</strain>
    </source>
</reference>
<accession>A0A192CBJ5</accession>
<evidence type="ECO:0000256" key="1">
    <source>
        <dbReference type="SAM" id="MobiDB-lite"/>
    </source>
</evidence>
<dbReference type="AlphaFoldDB" id="A0A192CBJ5"/>
<evidence type="ECO:0000313" key="3">
    <source>
        <dbReference type="Proteomes" id="UP000183316"/>
    </source>
</evidence>
<name>A0A192CBJ5_ECO25</name>
<dbReference type="Proteomes" id="UP000183316">
    <property type="component" value="Chromosome"/>
</dbReference>
<feature type="region of interest" description="Disordered" evidence="1">
    <location>
        <begin position="15"/>
        <end position="36"/>
    </location>
</feature>
<evidence type="ECO:0000313" key="2">
    <source>
        <dbReference type="EMBL" id="ANK03157.1"/>
    </source>
</evidence>
<dbReference type="EMBL" id="CP015085">
    <property type="protein sequence ID" value="ANK03157.1"/>
    <property type="molecule type" value="Genomic_DNA"/>
</dbReference>